<accession>A0ABN1ZPU7</accession>
<dbReference type="Pfam" id="PF19305">
    <property type="entry name" value="MmgE_PrpD_C"/>
    <property type="match status" value="1"/>
</dbReference>
<reference evidence="4 5" key="1">
    <citation type="journal article" date="2019" name="Int. J. Syst. Evol. Microbiol.">
        <title>The Global Catalogue of Microorganisms (GCM) 10K type strain sequencing project: providing services to taxonomists for standard genome sequencing and annotation.</title>
        <authorList>
            <consortium name="The Broad Institute Genomics Platform"/>
            <consortium name="The Broad Institute Genome Sequencing Center for Infectious Disease"/>
            <person name="Wu L."/>
            <person name="Ma J."/>
        </authorList>
    </citation>
    <scope>NUCLEOTIDE SEQUENCE [LARGE SCALE GENOMIC DNA]</scope>
    <source>
        <strain evidence="4 5">JCM 15933</strain>
    </source>
</reference>
<evidence type="ECO:0008006" key="6">
    <source>
        <dbReference type="Google" id="ProtNLM"/>
    </source>
</evidence>
<dbReference type="InterPro" id="IPR042188">
    <property type="entry name" value="MmgE/PrpD_sf_2"/>
</dbReference>
<dbReference type="Proteomes" id="UP001501470">
    <property type="component" value="Unassembled WGS sequence"/>
</dbReference>
<evidence type="ECO:0000313" key="5">
    <source>
        <dbReference type="Proteomes" id="UP001501470"/>
    </source>
</evidence>
<keyword evidence="5" id="KW-1185">Reference proteome</keyword>
<evidence type="ECO:0000256" key="1">
    <source>
        <dbReference type="ARBA" id="ARBA00006174"/>
    </source>
</evidence>
<comment type="similarity">
    <text evidence="1">Belongs to the PrpD family.</text>
</comment>
<proteinExistence type="inferred from homology"/>
<gene>
    <name evidence="4" type="ORF">GCM10009827_012640</name>
</gene>
<comment type="caution">
    <text evidence="4">The sequence shown here is derived from an EMBL/GenBank/DDBJ whole genome shotgun (WGS) entry which is preliminary data.</text>
</comment>
<dbReference type="EMBL" id="BAAAQD010000001">
    <property type="protein sequence ID" value="GAA1501903.1"/>
    <property type="molecule type" value="Genomic_DNA"/>
</dbReference>
<dbReference type="SUPFAM" id="SSF103378">
    <property type="entry name" value="2-methylcitrate dehydratase PrpD"/>
    <property type="match status" value="2"/>
</dbReference>
<feature type="domain" description="MmgE/PrpD N-terminal" evidence="2">
    <location>
        <begin position="260"/>
        <end position="498"/>
    </location>
</feature>
<sequence length="695" mass="69616">MLASSFADRVLRTCAAPVDASALAAAKAALAAAGAPPAPALHRIAAQTPYGPDTTDPLTTALLAGALPEHRHRQDGPAGPAWAWRVCAAAATAVPEPAAGRDPAVAVLIGAELAVRLATALGPRHAAVWDPAGSVGVLGAAVTACLAGGATQDRLTTALCIAASLTGGHRVHDGTPLGDLTPGFAAAAGVLAAALAGHGVTASPTALEGPRGLLFAYGDRTAAATLLEGFGTVWTVLEPQEQATPVPARPVPAGPDLAARLAAFSSGLDLDAVPESARHAGRRALANVVGLAVDAAAHPAVLGVAETLRDLGLRGDVPVAGRGGTVSGYAAALLMGYAMHVEDFDDTHLRTVLHPGAPVVGAALAAAALVGADGRDVLAGVVAGIEVGSRVGIALGPGHFDRGWHVTGTAGHVGAAAAAARVLRLDAEQTRHALAIAGSLAAGVTEQLGSMTKALHVGRSAADGLQAVLLAGAGLTGAADPFGAPTGLAAALAPAYDPDAALERLGDGWEVEENAFKPYSCGIVSHSVIDAAIAARDAGLPAADIERVVATVRPVVLEVMGVREPVDGLQSKFSVYHCFAVGMLDGGAGPAQYTDARATDPQVVGLRRKVEAVTDPAMPKDACRVQVWLPGGVTHTFTVQHATGSVAAPMTDAQLEAKFRLLTVPVLGDDGAARRWRAAMNVDAPGGDLRELVRA</sequence>
<dbReference type="PANTHER" id="PTHR16943">
    <property type="entry name" value="2-METHYLCITRATE DEHYDRATASE-RELATED"/>
    <property type="match status" value="1"/>
</dbReference>
<feature type="domain" description="MmgE/PrpD C-terminal" evidence="3">
    <location>
        <begin position="519"/>
        <end position="682"/>
    </location>
</feature>
<dbReference type="InterPro" id="IPR045336">
    <property type="entry name" value="MmgE_PrpD_N"/>
</dbReference>
<dbReference type="InterPro" id="IPR005656">
    <property type="entry name" value="MmgE_PrpD"/>
</dbReference>
<evidence type="ECO:0000313" key="4">
    <source>
        <dbReference type="EMBL" id="GAA1501903.1"/>
    </source>
</evidence>
<feature type="domain" description="MmgE/PrpD N-terminal" evidence="2">
    <location>
        <begin position="86"/>
        <end position="217"/>
    </location>
</feature>
<dbReference type="InterPro" id="IPR045337">
    <property type="entry name" value="MmgE_PrpD_C"/>
</dbReference>
<organism evidence="4 5">
    <name type="scientific">Dactylosporangium maewongense</name>
    <dbReference type="NCBI Taxonomy" id="634393"/>
    <lineage>
        <taxon>Bacteria</taxon>
        <taxon>Bacillati</taxon>
        <taxon>Actinomycetota</taxon>
        <taxon>Actinomycetes</taxon>
        <taxon>Micromonosporales</taxon>
        <taxon>Micromonosporaceae</taxon>
        <taxon>Dactylosporangium</taxon>
    </lineage>
</organism>
<name>A0ABN1ZPU7_9ACTN</name>
<dbReference type="InterPro" id="IPR042183">
    <property type="entry name" value="MmgE/PrpD_sf_1"/>
</dbReference>
<dbReference type="Gene3D" id="1.10.4100.10">
    <property type="entry name" value="2-methylcitrate dehydratase PrpD"/>
    <property type="match status" value="2"/>
</dbReference>
<dbReference type="Pfam" id="PF03972">
    <property type="entry name" value="MmgE_PrpD_N"/>
    <property type="match status" value="2"/>
</dbReference>
<evidence type="ECO:0000259" key="3">
    <source>
        <dbReference type="Pfam" id="PF19305"/>
    </source>
</evidence>
<dbReference type="RefSeq" id="WP_344500417.1">
    <property type="nucleotide sequence ID" value="NZ_BAAAQD010000001.1"/>
</dbReference>
<dbReference type="Gene3D" id="3.30.1330.120">
    <property type="entry name" value="2-methylcitrate dehydratase PrpD"/>
    <property type="match status" value="1"/>
</dbReference>
<dbReference type="PANTHER" id="PTHR16943:SF8">
    <property type="entry name" value="2-METHYLCITRATE DEHYDRATASE"/>
    <property type="match status" value="1"/>
</dbReference>
<evidence type="ECO:0000259" key="2">
    <source>
        <dbReference type="Pfam" id="PF03972"/>
    </source>
</evidence>
<protein>
    <recommendedName>
        <fullName evidence="6">2-methylcitrate dehydratase PrpD</fullName>
    </recommendedName>
</protein>
<dbReference type="InterPro" id="IPR036148">
    <property type="entry name" value="MmgE/PrpD_sf"/>
</dbReference>